<dbReference type="PANTHER" id="PTHR15077:SF10">
    <property type="entry name" value="FAS-ASSOCIATED DEATH DOMAIN PROTEIN"/>
    <property type="match status" value="1"/>
</dbReference>
<feature type="domain" description="DED" evidence="2">
    <location>
        <begin position="10"/>
        <end position="92"/>
    </location>
</feature>
<organism evidence="3 4">
    <name type="scientific">Daphnia magna</name>
    <dbReference type="NCBI Taxonomy" id="35525"/>
    <lineage>
        <taxon>Eukaryota</taxon>
        <taxon>Metazoa</taxon>
        <taxon>Ecdysozoa</taxon>
        <taxon>Arthropoda</taxon>
        <taxon>Crustacea</taxon>
        <taxon>Branchiopoda</taxon>
        <taxon>Diplostraca</taxon>
        <taxon>Cladocera</taxon>
        <taxon>Anomopoda</taxon>
        <taxon>Daphniidae</taxon>
        <taxon>Daphnia</taxon>
    </lineage>
</organism>
<dbReference type="EMBL" id="JAOYFB010000005">
    <property type="protein sequence ID" value="KAK4016539.1"/>
    <property type="molecule type" value="Genomic_DNA"/>
</dbReference>
<keyword evidence="4" id="KW-1185">Reference proteome</keyword>
<evidence type="ECO:0008006" key="5">
    <source>
        <dbReference type="Google" id="ProtNLM"/>
    </source>
</evidence>
<name>A0ABQ9ZVI6_9CRUS</name>
<dbReference type="Gene3D" id="1.10.533.10">
    <property type="entry name" value="Death Domain, Fas"/>
    <property type="match status" value="2"/>
</dbReference>
<comment type="caution">
    <text evidence="3">The sequence shown here is derived from an EMBL/GenBank/DDBJ whole genome shotgun (WGS) entry which is preliminary data.</text>
</comment>
<reference evidence="3 4" key="1">
    <citation type="journal article" date="2023" name="Nucleic Acids Res.">
        <title>The hologenome of Daphnia magna reveals possible DNA methylation and microbiome-mediated evolution of the host genome.</title>
        <authorList>
            <person name="Chaturvedi A."/>
            <person name="Li X."/>
            <person name="Dhandapani V."/>
            <person name="Marshall H."/>
            <person name="Kissane S."/>
            <person name="Cuenca-Cambronero M."/>
            <person name="Asole G."/>
            <person name="Calvet F."/>
            <person name="Ruiz-Romero M."/>
            <person name="Marangio P."/>
            <person name="Guigo R."/>
            <person name="Rago D."/>
            <person name="Mirbahai L."/>
            <person name="Eastwood N."/>
            <person name="Colbourne J.K."/>
            <person name="Zhou J."/>
            <person name="Mallon E."/>
            <person name="Orsini L."/>
        </authorList>
    </citation>
    <scope>NUCLEOTIDE SEQUENCE [LARGE SCALE GENOMIC DNA]</scope>
    <source>
        <strain evidence="3">LRV0_1</strain>
    </source>
</reference>
<proteinExistence type="predicted"/>
<sequence length="200" mass="22562">MNTCENQELPFQELIAECNTMLARMDTLQLNTLIERFGEEIDSRQILNYLVDGRSLLTYLLSRHIVRPDNLSALVAMAEVAERSDLKQIIGRYCYSPSGSSDSEDTCAIDNVFAYVSETIQNDWRNLARQLTLAEFDIANIQASTGNDQQLAASEMLDLFRRKRSNQNILTELVAALRAIKRFSLAARVSELANPLLPSQ</sequence>
<feature type="domain" description="Death" evidence="1">
    <location>
        <begin position="109"/>
        <end position="193"/>
    </location>
</feature>
<dbReference type="SUPFAM" id="SSF47986">
    <property type="entry name" value="DEATH domain"/>
    <property type="match status" value="2"/>
</dbReference>
<dbReference type="Pfam" id="PF00531">
    <property type="entry name" value="Death"/>
    <property type="match status" value="1"/>
</dbReference>
<gene>
    <name evidence="3" type="ORF">OUZ56_031496</name>
</gene>
<dbReference type="PANTHER" id="PTHR15077">
    <property type="entry name" value="FAS-ASSOCIATING DEATH DOMAIN-CONTAINING PROTEIN FADD"/>
    <property type="match status" value="1"/>
</dbReference>
<dbReference type="PROSITE" id="PS50168">
    <property type="entry name" value="DED"/>
    <property type="match status" value="1"/>
</dbReference>
<evidence type="ECO:0000313" key="4">
    <source>
        <dbReference type="Proteomes" id="UP001234178"/>
    </source>
</evidence>
<dbReference type="InterPro" id="IPR011029">
    <property type="entry name" value="DEATH-like_dom_sf"/>
</dbReference>
<accession>A0ABQ9ZVI6</accession>
<dbReference type="InterPro" id="IPR001875">
    <property type="entry name" value="DED_dom"/>
</dbReference>
<dbReference type="InterPro" id="IPR000488">
    <property type="entry name" value="Death_dom"/>
</dbReference>
<dbReference type="PROSITE" id="PS50017">
    <property type="entry name" value="DEATH_DOMAIN"/>
    <property type="match status" value="1"/>
</dbReference>
<protein>
    <recommendedName>
        <fullName evidence="5">Death domain-containing protein</fullName>
    </recommendedName>
</protein>
<dbReference type="Proteomes" id="UP001234178">
    <property type="component" value="Unassembled WGS sequence"/>
</dbReference>
<dbReference type="InterPro" id="IPR016729">
    <property type="entry name" value="FADD"/>
</dbReference>
<dbReference type="CDD" id="cd01670">
    <property type="entry name" value="Death"/>
    <property type="match status" value="1"/>
</dbReference>
<evidence type="ECO:0000259" key="2">
    <source>
        <dbReference type="PROSITE" id="PS50168"/>
    </source>
</evidence>
<evidence type="ECO:0000313" key="3">
    <source>
        <dbReference type="EMBL" id="KAK4016539.1"/>
    </source>
</evidence>
<evidence type="ECO:0000259" key="1">
    <source>
        <dbReference type="PROSITE" id="PS50017"/>
    </source>
</evidence>